<protein>
    <submittedName>
        <fullName evidence="2">Amidohydrolase</fullName>
    </submittedName>
</protein>
<evidence type="ECO:0000313" key="2">
    <source>
        <dbReference type="EMBL" id="MBM6922276.1"/>
    </source>
</evidence>
<keyword evidence="3" id="KW-1185">Reference proteome</keyword>
<dbReference type="SUPFAM" id="SSF55031">
    <property type="entry name" value="Bacterial exopeptidase dimerisation domain"/>
    <property type="match status" value="1"/>
</dbReference>
<dbReference type="InterPro" id="IPR036264">
    <property type="entry name" value="Bact_exopeptidase_dim_dom"/>
</dbReference>
<dbReference type="Proteomes" id="UP000724149">
    <property type="component" value="Unassembled WGS sequence"/>
</dbReference>
<dbReference type="RefSeq" id="WP_204719268.1">
    <property type="nucleotide sequence ID" value="NZ_JACSNR010000001.1"/>
</dbReference>
<reference evidence="2 3" key="1">
    <citation type="journal article" date="2021" name="Sci. Rep.">
        <title>The distribution of antibiotic resistance genes in chicken gut microbiota commensals.</title>
        <authorList>
            <person name="Juricova H."/>
            <person name="Matiasovicova J."/>
            <person name="Kubasova T."/>
            <person name="Cejkova D."/>
            <person name="Rychlik I."/>
        </authorList>
    </citation>
    <scope>NUCLEOTIDE SEQUENCE [LARGE SCALE GENOMIC DNA]</scope>
    <source>
        <strain evidence="2 3">An564</strain>
    </source>
</reference>
<dbReference type="EMBL" id="JACSNR010000001">
    <property type="protein sequence ID" value="MBM6922276.1"/>
    <property type="molecule type" value="Genomic_DNA"/>
</dbReference>
<dbReference type="Pfam" id="PF07687">
    <property type="entry name" value="M20_dimer"/>
    <property type="match status" value="1"/>
</dbReference>
<dbReference type="PANTHER" id="PTHR11014:SF63">
    <property type="entry name" value="METALLOPEPTIDASE, PUTATIVE (AFU_ORTHOLOGUE AFUA_6G09600)-RELATED"/>
    <property type="match status" value="1"/>
</dbReference>
<dbReference type="InterPro" id="IPR011650">
    <property type="entry name" value="Peptidase_M20_dimer"/>
</dbReference>
<name>A0ABS2GJS7_9FIRM</name>
<proteinExistence type="predicted"/>
<comment type="caution">
    <text evidence="2">The sequence shown here is derived from an EMBL/GenBank/DDBJ whole genome shotgun (WGS) entry which is preliminary data.</text>
</comment>
<dbReference type="InterPro" id="IPR002933">
    <property type="entry name" value="Peptidase_M20"/>
</dbReference>
<dbReference type="PIRSF" id="PIRSF005962">
    <property type="entry name" value="Pept_M20D_amidohydro"/>
    <property type="match status" value="1"/>
</dbReference>
<gene>
    <name evidence="2" type="ORF">H9X81_01025</name>
</gene>
<dbReference type="NCBIfam" id="TIGR01891">
    <property type="entry name" value="amidohydrolases"/>
    <property type="match status" value="1"/>
</dbReference>
<sequence>MMKVYELAKAVDPYVVSMRRYFHENPELSNQEDKTIERIGQELDAMGIRYEVVPKGGIIGYIEGTKPGKGKTVLLRADCDALPVLEKKDNLAGPRVCCSKVDGVMHACGHDGHTAILLGAAKILNEHKDEIAGKIILFFERAEENGGGMPQMLAYMDKHGITADTCYGTHLFAMLESGKIGLITGGTMSTAMGFNITIHGKGGHGSRPDQANSPIDCFVAIYNALQAARLTKITPFKPLTLSVGLLQAGAVSNVIPNDLTFAGTARLFDREEVGYPFKETLIKIVDGICAAYGCTATYNQLSDPAYPVYNDPECVEFARKVVGAELGEDVIAQPEPWMASESFSRLQKLMPGVFALVGVNNPEKGTGAAHHNEYFDIDEDTFKLAVTGTVSYALNFLESDIDTSARKWKGTMHDFFKDMGYTDEMIEAVYKKIEA</sequence>
<feature type="domain" description="Peptidase M20 dimerisation" evidence="1">
    <location>
        <begin position="191"/>
        <end position="267"/>
    </location>
</feature>
<dbReference type="InterPro" id="IPR017439">
    <property type="entry name" value="Amidohydrolase"/>
</dbReference>
<accession>A0ABS2GJS7</accession>
<dbReference type="Pfam" id="PF01546">
    <property type="entry name" value="Peptidase_M20"/>
    <property type="match status" value="1"/>
</dbReference>
<dbReference type="Gene3D" id="3.30.70.360">
    <property type="match status" value="1"/>
</dbReference>
<evidence type="ECO:0000313" key="3">
    <source>
        <dbReference type="Proteomes" id="UP000724149"/>
    </source>
</evidence>
<dbReference type="PANTHER" id="PTHR11014">
    <property type="entry name" value="PEPTIDASE M20 FAMILY MEMBER"/>
    <property type="match status" value="1"/>
</dbReference>
<dbReference type="Gene3D" id="3.40.630.10">
    <property type="entry name" value="Zn peptidases"/>
    <property type="match status" value="1"/>
</dbReference>
<organism evidence="2 3">
    <name type="scientific">Hydrogenoanaerobacterium saccharovorans</name>
    <dbReference type="NCBI Taxonomy" id="474960"/>
    <lineage>
        <taxon>Bacteria</taxon>
        <taxon>Bacillati</taxon>
        <taxon>Bacillota</taxon>
        <taxon>Clostridia</taxon>
        <taxon>Eubacteriales</taxon>
        <taxon>Oscillospiraceae</taxon>
        <taxon>Hydrogenoanaerobacterium</taxon>
    </lineage>
</organism>
<dbReference type="SUPFAM" id="SSF53187">
    <property type="entry name" value="Zn-dependent exopeptidases"/>
    <property type="match status" value="1"/>
</dbReference>
<evidence type="ECO:0000259" key="1">
    <source>
        <dbReference type="Pfam" id="PF07687"/>
    </source>
</evidence>